<organism evidence="3 4">
    <name type="scientific">Artemisia annua</name>
    <name type="common">Sweet wormwood</name>
    <dbReference type="NCBI Taxonomy" id="35608"/>
    <lineage>
        <taxon>Eukaryota</taxon>
        <taxon>Viridiplantae</taxon>
        <taxon>Streptophyta</taxon>
        <taxon>Embryophyta</taxon>
        <taxon>Tracheophyta</taxon>
        <taxon>Spermatophyta</taxon>
        <taxon>Magnoliopsida</taxon>
        <taxon>eudicotyledons</taxon>
        <taxon>Gunneridae</taxon>
        <taxon>Pentapetalae</taxon>
        <taxon>asterids</taxon>
        <taxon>campanulids</taxon>
        <taxon>Asterales</taxon>
        <taxon>Asteraceae</taxon>
        <taxon>Asteroideae</taxon>
        <taxon>Anthemideae</taxon>
        <taxon>Artemisiinae</taxon>
        <taxon>Artemisia</taxon>
    </lineage>
</organism>
<feature type="compositionally biased region" description="Polar residues" evidence="1">
    <location>
        <begin position="406"/>
        <end position="426"/>
    </location>
</feature>
<feature type="domain" description="Retrotransposon gag" evidence="2">
    <location>
        <begin position="157"/>
        <end position="248"/>
    </location>
</feature>
<name>A0A2U1N352_ARTAN</name>
<dbReference type="Pfam" id="PF03732">
    <property type="entry name" value="Retrotrans_gag"/>
    <property type="match status" value="1"/>
</dbReference>
<evidence type="ECO:0000313" key="4">
    <source>
        <dbReference type="Proteomes" id="UP000245207"/>
    </source>
</evidence>
<feature type="compositionally biased region" description="Basic and acidic residues" evidence="1">
    <location>
        <begin position="427"/>
        <end position="436"/>
    </location>
</feature>
<dbReference type="GO" id="GO:0003964">
    <property type="term" value="F:RNA-directed DNA polymerase activity"/>
    <property type="evidence" value="ECO:0007669"/>
    <property type="project" value="UniProtKB-KW"/>
</dbReference>
<dbReference type="PANTHER" id="PTHR33223:SF10">
    <property type="entry name" value="AMINOTRANSFERASE-LIKE PLANT MOBILE DOMAIN-CONTAINING PROTEIN"/>
    <property type="match status" value="1"/>
</dbReference>
<reference evidence="3 4" key="1">
    <citation type="journal article" date="2018" name="Mol. Plant">
        <title>The genome of Artemisia annua provides insight into the evolution of Asteraceae family and artemisinin biosynthesis.</title>
        <authorList>
            <person name="Shen Q."/>
            <person name="Zhang L."/>
            <person name="Liao Z."/>
            <person name="Wang S."/>
            <person name="Yan T."/>
            <person name="Shi P."/>
            <person name="Liu M."/>
            <person name="Fu X."/>
            <person name="Pan Q."/>
            <person name="Wang Y."/>
            <person name="Lv Z."/>
            <person name="Lu X."/>
            <person name="Zhang F."/>
            <person name="Jiang W."/>
            <person name="Ma Y."/>
            <person name="Chen M."/>
            <person name="Hao X."/>
            <person name="Li L."/>
            <person name="Tang Y."/>
            <person name="Lv G."/>
            <person name="Zhou Y."/>
            <person name="Sun X."/>
            <person name="Brodelius P.E."/>
            <person name="Rose J.K.C."/>
            <person name="Tang K."/>
        </authorList>
    </citation>
    <scope>NUCLEOTIDE SEQUENCE [LARGE SCALE GENOMIC DNA]</scope>
    <source>
        <strain evidence="4">cv. Huhao1</strain>
        <tissue evidence="3">Leaf</tissue>
    </source>
</reference>
<keyword evidence="3" id="KW-0808">Transferase</keyword>
<accession>A0A2U1N352</accession>
<proteinExistence type="predicted"/>
<keyword evidence="3" id="KW-0548">Nucleotidyltransferase</keyword>
<evidence type="ECO:0000259" key="2">
    <source>
        <dbReference type="Pfam" id="PF03732"/>
    </source>
</evidence>
<comment type="caution">
    <text evidence="3">The sequence shown here is derived from an EMBL/GenBank/DDBJ whole genome shotgun (WGS) entry which is preliminary data.</text>
</comment>
<dbReference type="AlphaFoldDB" id="A0A2U1N352"/>
<evidence type="ECO:0000313" key="3">
    <source>
        <dbReference type="EMBL" id="PWA67884.1"/>
    </source>
</evidence>
<keyword evidence="3" id="KW-0695">RNA-directed DNA polymerase</keyword>
<feature type="region of interest" description="Disordered" evidence="1">
    <location>
        <begin position="402"/>
        <end position="436"/>
    </location>
</feature>
<feature type="region of interest" description="Disordered" evidence="1">
    <location>
        <begin position="26"/>
        <end position="80"/>
    </location>
</feature>
<evidence type="ECO:0000256" key="1">
    <source>
        <dbReference type="SAM" id="MobiDB-lite"/>
    </source>
</evidence>
<feature type="region of interest" description="Disordered" evidence="1">
    <location>
        <begin position="280"/>
        <end position="321"/>
    </location>
</feature>
<dbReference type="PANTHER" id="PTHR33223">
    <property type="entry name" value="CCHC-TYPE DOMAIN-CONTAINING PROTEIN"/>
    <property type="match status" value="1"/>
</dbReference>
<dbReference type="OrthoDB" id="1752047at2759"/>
<sequence>MNAMYKAFTQKLKDVPHQRVYTNVDPPVIEPWNSDSDELHPGNAKDNAFVESDDNDPSKSRVTIGGTPLKNTAKGRPMQNNDFYHEPFVFKEAEKDVRDLVASPFTKRIRDYDMPDGIKVPTNLRTYDGMTDPDDHLTVFMGTMDIHKLPEPAWCRFFQITLSGAARFWYDNLTPGSIDGFHQLRDKFRANFLQQRRFQKTQAEILGIRQRPEESLKDYVARFSKETLHMADRSDAMVSGAFISGLRPGRLFKDLIAKPPASLEDLFTQTHNFIRAEDANNENRLREPRRETKQHVTYKDLPRRTKDKHISRPTTRQGENHRFPRETFTALVKSPAEILATSEGKAILRPPPKMFTPANRRDRTKYCEFHEDHGHDTNDCIDLRKEIEACVRKGRLAHLAKEAKTHNSSQNNQPSGSKDNRSPQTDWSKKTDADSRMKHEIHMIRNMGMEVKDCNQTSAIRFLGKEIDLREPVIPKRWNT</sequence>
<gene>
    <name evidence="3" type="ORF">CTI12_AA301870</name>
</gene>
<feature type="compositionally biased region" description="Basic and acidic residues" evidence="1">
    <location>
        <begin position="280"/>
        <end position="310"/>
    </location>
</feature>
<dbReference type="Proteomes" id="UP000245207">
    <property type="component" value="Unassembled WGS sequence"/>
</dbReference>
<protein>
    <submittedName>
        <fullName evidence="3">Reverse transcriptase domain-containing protein</fullName>
    </submittedName>
</protein>
<dbReference type="EMBL" id="PKPP01003745">
    <property type="protein sequence ID" value="PWA67884.1"/>
    <property type="molecule type" value="Genomic_DNA"/>
</dbReference>
<keyword evidence="4" id="KW-1185">Reference proteome</keyword>
<dbReference type="InterPro" id="IPR005162">
    <property type="entry name" value="Retrotrans_gag_dom"/>
</dbReference>